<keyword evidence="3 10" id="KW-0645">Protease</keyword>
<dbReference type="PROSITE" id="PS00945">
    <property type="entry name" value="CKS_2"/>
    <property type="match status" value="1"/>
</dbReference>
<dbReference type="PANTHER" id="PTHR12147:SF56">
    <property type="entry name" value="AMINOPEPTIDASE YDR415C-RELATED"/>
    <property type="match status" value="1"/>
</dbReference>
<comment type="similarity">
    <text evidence="9">Belongs to the CKS family.</text>
</comment>
<keyword evidence="11" id="KW-1133">Transmembrane helix</keyword>
<comment type="function">
    <text evidence="9">Binds to the catalytic subunit of the cyclin dependent kinases and is essential for their biological function.</text>
</comment>
<keyword evidence="11" id="KW-0812">Transmembrane</keyword>
<dbReference type="InterPro" id="IPR045175">
    <property type="entry name" value="M28_fam"/>
</dbReference>
<dbReference type="Pfam" id="PF01111">
    <property type="entry name" value="CKS"/>
    <property type="match status" value="1"/>
</dbReference>
<dbReference type="InterPro" id="IPR007484">
    <property type="entry name" value="Peptidase_M28"/>
</dbReference>
<evidence type="ECO:0000259" key="12">
    <source>
        <dbReference type="Pfam" id="PF04389"/>
    </source>
</evidence>
<keyword evidence="14" id="KW-1185">Reference proteome</keyword>
<organism evidence="13 14">
    <name type="scientific">Polyrhizophydium stewartii</name>
    <dbReference type="NCBI Taxonomy" id="2732419"/>
    <lineage>
        <taxon>Eukaryota</taxon>
        <taxon>Fungi</taxon>
        <taxon>Fungi incertae sedis</taxon>
        <taxon>Chytridiomycota</taxon>
        <taxon>Chytridiomycota incertae sedis</taxon>
        <taxon>Chytridiomycetes</taxon>
        <taxon>Rhizophydiales</taxon>
        <taxon>Rhizophydiales incertae sedis</taxon>
        <taxon>Polyrhizophydium</taxon>
    </lineage>
</organism>
<dbReference type="PANTHER" id="PTHR12147">
    <property type="entry name" value="METALLOPEPTIDASE M28 FAMILY MEMBER"/>
    <property type="match status" value="1"/>
</dbReference>
<evidence type="ECO:0000256" key="4">
    <source>
        <dbReference type="ARBA" id="ARBA00022723"/>
    </source>
</evidence>
<evidence type="ECO:0000313" key="13">
    <source>
        <dbReference type="EMBL" id="KAL2918520.1"/>
    </source>
</evidence>
<evidence type="ECO:0000256" key="5">
    <source>
        <dbReference type="ARBA" id="ARBA00022729"/>
    </source>
</evidence>
<keyword evidence="7 10" id="KW-0862">Zinc</keyword>
<evidence type="ECO:0000256" key="9">
    <source>
        <dbReference type="RuleBase" id="RU311113"/>
    </source>
</evidence>
<comment type="caution">
    <text evidence="13">The sequence shown here is derived from an EMBL/GenBank/DDBJ whole genome shotgun (WGS) entry which is preliminary data.</text>
</comment>
<dbReference type="PROSITE" id="PS00944">
    <property type="entry name" value="CKS_1"/>
    <property type="match status" value="1"/>
</dbReference>
<keyword evidence="2" id="KW-0031">Aminopeptidase</keyword>
<evidence type="ECO:0000256" key="10">
    <source>
        <dbReference type="RuleBase" id="RU361240"/>
    </source>
</evidence>
<evidence type="ECO:0000256" key="1">
    <source>
        <dbReference type="ARBA" id="ARBA00001947"/>
    </source>
</evidence>
<dbReference type="SUPFAM" id="SSF53187">
    <property type="entry name" value="Zn-dependent exopeptidases"/>
    <property type="match status" value="1"/>
</dbReference>
<evidence type="ECO:0000313" key="14">
    <source>
        <dbReference type="Proteomes" id="UP001527925"/>
    </source>
</evidence>
<comment type="cofactor">
    <cofactor evidence="1">
        <name>Zn(2+)</name>
        <dbReference type="ChEBI" id="CHEBI:29105"/>
    </cofactor>
</comment>
<evidence type="ECO:0000256" key="8">
    <source>
        <dbReference type="ARBA" id="ARBA00043962"/>
    </source>
</evidence>
<accession>A0ABR4NG66</accession>
<dbReference type="SUPFAM" id="SSF55637">
    <property type="entry name" value="Cell cycle regulatory proteins"/>
    <property type="match status" value="1"/>
</dbReference>
<dbReference type="Pfam" id="PF04389">
    <property type="entry name" value="Peptidase_M28"/>
    <property type="match status" value="1"/>
</dbReference>
<evidence type="ECO:0000256" key="2">
    <source>
        <dbReference type="ARBA" id="ARBA00022438"/>
    </source>
</evidence>
<evidence type="ECO:0000256" key="11">
    <source>
        <dbReference type="SAM" id="Phobius"/>
    </source>
</evidence>
<keyword evidence="4 10" id="KW-0479">Metal-binding</keyword>
<gene>
    <name evidence="13" type="ORF">HK105_201921</name>
</gene>
<feature type="transmembrane region" description="Helical" evidence="11">
    <location>
        <begin position="109"/>
        <end position="130"/>
    </location>
</feature>
<dbReference type="Proteomes" id="UP001527925">
    <property type="component" value="Unassembled WGS sequence"/>
</dbReference>
<reference evidence="13 14" key="1">
    <citation type="submission" date="2023-09" db="EMBL/GenBank/DDBJ databases">
        <title>Pangenome analysis of Batrachochytrium dendrobatidis and related Chytrids.</title>
        <authorList>
            <person name="Yacoub M.N."/>
            <person name="Stajich J.E."/>
            <person name="James T.Y."/>
        </authorList>
    </citation>
    <scope>NUCLEOTIDE SEQUENCE [LARGE SCALE GENOMIC DNA]</scope>
    <source>
        <strain evidence="13 14">JEL0888</strain>
    </source>
</reference>
<evidence type="ECO:0000256" key="7">
    <source>
        <dbReference type="ARBA" id="ARBA00022833"/>
    </source>
</evidence>
<keyword evidence="11" id="KW-0472">Membrane</keyword>
<evidence type="ECO:0000256" key="6">
    <source>
        <dbReference type="ARBA" id="ARBA00022801"/>
    </source>
</evidence>
<sequence>MKRANRKLSEAEQREMDIREHEEEIYYSPKYNDDFYEYRHVTVPKAIPEMEWRGLGIKQSPGWVHYMIHNPEPHILLFRREKDFQIKYPNATINPALGGTVKHGGMTRLAMHLPTLFTAVLFAVGAAQALRPVPHVFDRRHEIPKPAGKAPANLAALSKGPTPSTAIPTTIERTSIVTTLLGGLSKTTAQTFLEKLASFPERYYKSDNGVAACEWVVTQINALAAKTAPGVSLTVSKFQHSWNKQPSVIARLAPTNLVASDIVITGTHIDTIAYGSNRPEPNNNPAADDCASGSTVIFEALRLLVEGQFVPYRPIEFHWYSGEEEGIYGSNEVAESYAKAKTDVVAYLNLDQSGYVKPGTTPTIGIFTDFVDSTTTTFLKSVVSSVTSTRQATSRCGYRCTDNSAWYDHGYRAALPFEGTVSTAFPYNDKVNSDGSFLDTIDVINYDHLVDFIRIAVGFVVELSLAGQP</sequence>
<dbReference type="InterPro" id="IPR000789">
    <property type="entry name" value="Cyclin-dep_kinase_reg-sub"/>
</dbReference>
<protein>
    <recommendedName>
        <fullName evidence="9 10">Multifunctional fusion protein</fullName>
    </recommendedName>
    <domain>
        <recommendedName>
            <fullName evidence="10">Peptide hydrolase</fullName>
            <ecNumber evidence="10">3.4.-.-</ecNumber>
        </recommendedName>
    </domain>
    <domain>
        <recommendedName>
            <fullName evidence="9">Cyclin-dependent kinases regulatory subunit</fullName>
        </recommendedName>
    </domain>
</protein>
<keyword evidence="6 10" id="KW-0378">Hydrolase</keyword>
<proteinExistence type="inferred from homology"/>
<dbReference type="SMART" id="SM01084">
    <property type="entry name" value="CKS"/>
    <property type="match status" value="1"/>
</dbReference>
<dbReference type="InterPro" id="IPR036858">
    <property type="entry name" value="Cyclin-dep_kinase_reg-sub_sf"/>
</dbReference>
<keyword evidence="5" id="KW-0732">Signal</keyword>
<name>A0ABR4NG66_9FUNG</name>
<comment type="similarity">
    <text evidence="8">Belongs to the peptidase M28 family. M28E subfamily.</text>
</comment>
<dbReference type="Gene3D" id="3.30.170.10">
    <property type="entry name" value="Cyclin-dependent kinase, regulatory subunit"/>
    <property type="match status" value="1"/>
</dbReference>
<keyword evidence="9" id="KW-0131">Cell cycle</keyword>
<dbReference type="EMBL" id="JADGIZ020000006">
    <property type="protein sequence ID" value="KAL2918520.1"/>
    <property type="molecule type" value="Genomic_DNA"/>
</dbReference>
<dbReference type="Gene3D" id="3.40.630.10">
    <property type="entry name" value="Zn peptidases"/>
    <property type="match status" value="1"/>
</dbReference>
<feature type="domain" description="Peptidase M28" evidence="12">
    <location>
        <begin position="248"/>
        <end position="454"/>
    </location>
</feature>
<evidence type="ECO:0000256" key="3">
    <source>
        <dbReference type="ARBA" id="ARBA00022670"/>
    </source>
</evidence>
<keyword evidence="9" id="KW-0132">Cell division</keyword>
<dbReference type="EC" id="3.4.-.-" evidence="10"/>